<evidence type="ECO:0000256" key="6">
    <source>
        <dbReference type="ARBA" id="ARBA00022741"/>
    </source>
</evidence>
<dbReference type="GO" id="GO:0005524">
    <property type="term" value="F:ATP binding"/>
    <property type="evidence" value="ECO:0007669"/>
    <property type="project" value="UniProtKB-UniRule"/>
</dbReference>
<keyword evidence="6 10" id="KW-0547">Nucleotide-binding</keyword>
<dbReference type="Gene3D" id="1.10.20.140">
    <property type="match status" value="1"/>
</dbReference>
<keyword evidence="5 10" id="KW-0819">tRNA processing</keyword>
<evidence type="ECO:0000256" key="11">
    <source>
        <dbReference type="RuleBase" id="RU003783"/>
    </source>
</evidence>
<dbReference type="PANTHER" id="PTHR11088:SF60">
    <property type="entry name" value="TRNA DIMETHYLALLYLTRANSFERASE"/>
    <property type="match status" value="1"/>
</dbReference>
<evidence type="ECO:0000256" key="8">
    <source>
        <dbReference type="ARBA" id="ARBA00022842"/>
    </source>
</evidence>
<feature type="site" description="Interaction with substrate tRNA" evidence="10">
    <location>
        <position position="101"/>
    </location>
</feature>
<protein>
    <recommendedName>
        <fullName evidence="10">tRNA dimethylallyltransferase</fullName>
        <ecNumber evidence="10">2.5.1.75</ecNumber>
    </recommendedName>
    <alternativeName>
        <fullName evidence="10">Dimethylallyl diphosphate:tRNA dimethylallyltransferase</fullName>
        <shortName evidence="10">DMAPP:tRNA dimethylallyltransferase</shortName>
        <shortName evidence="10">DMATase</shortName>
    </alternativeName>
    <alternativeName>
        <fullName evidence="10">Isopentenyl-diphosphate:tRNA isopentenyltransferase</fullName>
        <shortName evidence="10">IPP transferase</shortName>
        <shortName evidence="10">IPPT</shortName>
        <shortName evidence="10">IPTase</shortName>
    </alternativeName>
</protein>
<name>A0AA41YAV9_9BACT</name>
<reference evidence="14" key="1">
    <citation type="submission" date="2022-10" db="EMBL/GenBank/DDBJ databases">
        <title>Gaoshiqiia sediminis gen. nov., sp. nov., isolated from coastal sediment.</title>
        <authorList>
            <person name="Yu W.X."/>
            <person name="Mu D.S."/>
            <person name="Du J.Z."/>
            <person name="Liang Y.Q."/>
        </authorList>
    </citation>
    <scope>NUCLEOTIDE SEQUENCE</scope>
    <source>
        <strain evidence="14">A06</strain>
    </source>
</reference>
<comment type="catalytic activity">
    <reaction evidence="9 10 11">
        <text>adenosine(37) in tRNA + dimethylallyl diphosphate = N(6)-dimethylallyladenosine(37) in tRNA + diphosphate</text>
        <dbReference type="Rhea" id="RHEA:26482"/>
        <dbReference type="Rhea" id="RHEA-COMP:10162"/>
        <dbReference type="Rhea" id="RHEA-COMP:10375"/>
        <dbReference type="ChEBI" id="CHEBI:33019"/>
        <dbReference type="ChEBI" id="CHEBI:57623"/>
        <dbReference type="ChEBI" id="CHEBI:74411"/>
        <dbReference type="ChEBI" id="CHEBI:74415"/>
        <dbReference type="EC" id="2.5.1.75"/>
    </reaction>
</comment>
<gene>
    <name evidence="10 14" type="primary">miaA</name>
    <name evidence="14" type="ORF">N2K84_17975</name>
</gene>
<evidence type="ECO:0000256" key="3">
    <source>
        <dbReference type="ARBA" id="ARBA00005842"/>
    </source>
</evidence>
<dbReference type="NCBIfam" id="TIGR00174">
    <property type="entry name" value="miaA"/>
    <property type="match status" value="1"/>
</dbReference>
<evidence type="ECO:0000256" key="5">
    <source>
        <dbReference type="ARBA" id="ARBA00022694"/>
    </source>
</evidence>
<dbReference type="Gene3D" id="3.40.50.300">
    <property type="entry name" value="P-loop containing nucleotide triphosphate hydrolases"/>
    <property type="match status" value="1"/>
</dbReference>
<dbReference type="AlphaFoldDB" id="A0AA41YAV9"/>
<keyword evidence="8 10" id="KW-0460">Magnesium</keyword>
<feature type="region of interest" description="Interaction with substrate tRNA" evidence="10">
    <location>
        <begin position="35"/>
        <end position="38"/>
    </location>
</feature>
<feature type="site" description="Interaction with substrate tRNA" evidence="10">
    <location>
        <position position="123"/>
    </location>
</feature>
<evidence type="ECO:0000256" key="10">
    <source>
        <dbReference type="HAMAP-Rule" id="MF_00185"/>
    </source>
</evidence>
<evidence type="ECO:0000256" key="12">
    <source>
        <dbReference type="RuleBase" id="RU003784"/>
    </source>
</evidence>
<sequence length="303" mass="35256">MHKTLLVLLGPTGIGKSDLGIRLAQHFHTEIISSDSRQIYRELSIGTAVPPPDDLKKVKHHLIHSHSINDYYSASRFEQETLQILDKLFARHDQVIMTGGSMLYIDAVCKGIDDIPDADPKLRAELNAEYEDKGIEHLRLQLKKLDPEYYAVVDLKNAKRLLHALEICLTTGKTYTSLRTNQGKERPFNILKIGLNRDRAELYDRINQRVDLMMRMGLEEEARSVYHLRNLNALNTVGYKELFAWFDGETDRETAIELIKRNSRHYARKQLTWFRKDPSIHWFAPKQEQEIIQFIHEKINQQA</sequence>
<evidence type="ECO:0000256" key="7">
    <source>
        <dbReference type="ARBA" id="ARBA00022840"/>
    </source>
</evidence>
<dbReference type="HAMAP" id="MF_00185">
    <property type="entry name" value="IPP_trans"/>
    <property type="match status" value="1"/>
</dbReference>
<dbReference type="Proteomes" id="UP001163821">
    <property type="component" value="Unassembled WGS sequence"/>
</dbReference>
<keyword evidence="4 10" id="KW-0808">Transferase</keyword>
<evidence type="ECO:0000256" key="9">
    <source>
        <dbReference type="ARBA" id="ARBA00049563"/>
    </source>
</evidence>
<dbReference type="GO" id="GO:0052381">
    <property type="term" value="F:tRNA dimethylallyltransferase activity"/>
    <property type="evidence" value="ECO:0007669"/>
    <property type="project" value="UniProtKB-UniRule"/>
</dbReference>
<feature type="binding site" evidence="10">
    <location>
        <begin position="12"/>
        <end position="17"/>
    </location>
    <ligand>
        <name>substrate</name>
    </ligand>
</feature>
<keyword evidence="15" id="KW-1185">Reference proteome</keyword>
<comment type="caution">
    <text evidence="14">The sequence shown here is derived from an EMBL/GenBank/DDBJ whole genome shotgun (WGS) entry which is preliminary data.</text>
</comment>
<proteinExistence type="inferred from homology"/>
<dbReference type="PANTHER" id="PTHR11088">
    <property type="entry name" value="TRNA DIMETHYLALLYLTRANSFERASE"/>
    <property type="match status" value="1"/>
</dbReference>
<dbReference type="SUPFAM" id="SSF52540">
    <property type="entry name" value="P-loop containing nucleoside triphosphate hydrolases"/>
    <property type="match status" value="1"/>
</dbReference>
<dbReference type="Pfam" id="PF01715">
    <property type="entry name" value="IPPT"/>
    <property type="match status" value="1"/>
</dbReference>
<dbReference type="InterPro" id="IPR039657">
    <property type="entry name" value="Dimethylallyltransferase"/>
</dbReference>
<evidence type="ECO:0000256" key="4">
    <source>
        <dbReference type="ARBA" id="ARBA00022679"/>
    </source>
</evidence>
<dbReference type="EMBL" id="JAPAAF010000044">
    <property type="protein sequence ID" value="MCW0484627.1"/>
    <property type="molecule type" value="Genomic_DNA"/>
</dbReference>
<dbReference type="EC" id="2.5.1.75" evidence="10"/>
<accession>A0AA41YAV9</accession>
<feature type="binding site" evidence="10">
    <location>
        <begin position="10"/>
        <end position="17"/>
    </location>
    <ligand>
        <name>ATP</name>
        <dbReference type="ChEBI" id="CHEBI:30616"/>
    </ligand>
</feature>
<dbReference type="RefSeq" id="WP_282593219.1">
    <property type="nucleotide sequence ID" value="NZ_JAPAAF010000044.1"/>
</dbReference>
<organism evidence="14 15">
    <name type="scientific">Gaoshiqia sediminis</name>
    <dbReference type="NCBI Taxonomy" id="2986998"/>
    <lineage>
        <taxon>Bacteria</taxon>
        <taxon>Pseudomonadati</taxon>
        <taxon>Bacteroidota</taxon>
        <taxon>Bacteroidia</taxon>
        <taxon>Marinilabiliales</taxon>
        <taxon>Prolixibacteraceae</taxon>
        <taxon>Gaoshiqia</taxon>
    </lineage>
</organism>
<keyword evidence="7 10" id="KW-0067">ATP-binding</keyword>
<dbReference type="InterPro" id="IPR027417">
    <property type="entry name" value="P-loop_NTPase"/>
</dbReference>
<comment type="similarity">
    <text evidence="3 10 13">Belongs to the IPP transferase family.</text>
</comment>
<comment type="cofactor">
    <cofactor evidence="1 10">
        <name>Mg(2+)</name>
        <dbReference type="ChEBI" id="CHEBI:18420"/>
    </cofactor>
</comment>
<evidence type="ECO:0000313" key="15">
    <source>
        <dbReference type="Proteomes" id="UP001163821"/>
    </source>
</evidence>
<dbReference type="GO" id="GO:0006400">
    <property type="term" value="P:tRNA modification"/>
    <property type="evidence" value="ECO:0007669"/>
    <property type="project" value="TreeGrafter"/>
</dbReference>
<evidence type="ECO:0000313" key="14">
    <source>
        <dbReference type="EMBL" id="MCW0484627.1"/>
    </source>
</evidence>
<comment type="function">
    <text evidence="2 10 12">Catalyzes the transfer of a dimethylallyl group onto the adenine at position 37 in tRNAs that read codons beginning with uridine, leading to the formation of N6-(dimethylallyl)adenosine (i(6)A).</text>
</comment>
<evidence type="ECO:0000256" key="2">
    <source>
        <dbReference type="ARBA" id="ARBA00003213"/>
    </source>
</evidence>
<evidence type="ECO:0000256" key="1">
    <source>
        <dbReference type="ARBA" id="ARBA00001946"/>
    </source>
</evidence>
<comment type="caution">
    <text evidence="10">Lacks conserved residue(s) required for the propagation of feature annotation.</text>
</comment>
<dbReference type="InterPro" id="IPR018022">
    <property type="entry name" value="IPT"/>
</dbReference>
<evidence type="ECO:0000256" key="13">
    <source>
        <dbReference type="RuleBase" id="RU003785"/>
    </source>
</evidence>
<comment type="subunit">
    <text evidence="10">Monomer.</text>
</comment>